<dbReference type="AlphaFoldDB" id="A0A1R3KPT2"/>
<sequence length="44" mass="5500">MKIRGEDQCRGEEFRRMGREREVVVKERNKLRWQRSELARDLPR</sequence>
<evidence type="ECO:0000313" key="2">
    <source>
        <dbReference type="Proteomes" id="UP000187203"/>
    </source>
</evidence>
<dbReference type="EMBL" id="AWUE01012466">
    <property type="protein sequence ID" value="OMP09091.1"/>
    <property type="molecule type" value="Genomic_DNA"/>
</dbReference>
<accession>A0A1R3KPT2</accession>
<comment type="caution">
    <text evidence="1">The sequence shown here is derived from an EMBL/GenBank/DDBJ whole genome shotgun (WGS) entry which is preliminary data.</text>
</comment>
<dbReference type="Proteomes" id="UP000187203">
    <property type="component" value="Unassembled WGS sequence"/>
</dbReference>
<gene>
    <name evidence="1" type="ORF">COLO4_05819</name>
</gene>
<evidence type="ECO:0000313" key="1">
    <source>
        <dbReference type="EMBL" id="OMP09091.1"/>
    </source>
</evidence>
<organism evidence="1 2">
    <name type="scientific">Corchorus olitorius</name>
    <dbReference type="NCBI Taxonomy" id="93759"/>
    <lineage>
        <taxon>Eukaryota</taxon>
        <taxon>Viridiplantae</taxon>
        <taxon>Streptophyta</taxon>
        <taxon>Embryophyta</taxon>
        <taxon>Tracheophyta</taxon>
        <taxon>Spermatophyta</taxon>
        <taxon>Magnoliopsida</taxon>
        <taxon>eudicotyledons</taxon>
        <taxon>Gunneridae</taxon>
        <taxon>Pentapetalae</taxon>
        <taxon>rosids</taxon>
        <taxon>malvids</taxon>
        <taxon>Malvales</taxon>
        <taxon>Malvaceae</taxon>
        <taxon>Grewioideae</taxon>
        <taxon>Apeibeae</taxon>
        <taxon>Corchorus</taxon>
    </lineage>
</organism>
<proteinExistence type="predicted"/>
<reference evidence="2" key="1">
    <citation type="submission" date="2013-09" db="EMBL/GenBank/DDBJ databases">
        <title>Corchorus olitorius genome sequencing.</title>
        <authorList>
            <person name="Alam M."/>
            <person name="Haque M.S."/>
            <person name="Islam M.S."/>
            <person name="Emdad E.M."/>
            <person name="Islam M.M."/>
            <person name="Ahmed B."/>
            <person name="Halim A."/>
            <person name="Hossen Q.M.M."/>
            <person name="Hossain M.Z."/>
            <person name="Ahmed R."/>
            <person name="Khan M.M."/>
            <person name="Islam R."/>
            <person name="Rashid M.M."/>
            <person name="Khan S.A."/>
            <person name="Rahman M.S."/>
            <person name="Alam M."/>
            <person name="Yahiya A.S."/>
            <person name="Khan M.S."/>
            <person name="Azam M.S."/>
            <person name="Haque T."/>
            <person name="Lashkar M.Z.H."/>
            <person name="Akhand A.I."/>
            <person name="Morshed G."/>
            <person name="Roy S."/>
            <person name="Uddin K.S."/>
            <person name="Rabeya T."/>
            <person name="Hossain A.S."/>
            <person name="Chowdhury A."/>
            <person name="Snigdha A.R."/>
            <person name="Mortoza M.S."/>
            <person name="Matin S.A."/>
            <person name="Hoque S.M.E."/>
            <person name="Islam M.K."/>
            <person name="Roy D.K."/>
            <person name="Haider R."/>
            <person name="Moosa M.M."/>
            <person name="Elias S.M."/>
            <person name="Hasan A.M."/>
            <person name="Jahan S."/>
            <person name="Shafiuddin M."/>
            <person name="Mahmood N."/>
            <person name="Shommy N.S."/>
        </authorList>
    </citation>
    <scope>NUCLEOTIDE SEQUENCE [LARGE SCALE GENOMIC DNA]</scope>
    <source>
        <strain evidence="2">cv. O-4</strain>
    </source>
</reference>
<keyword evidence="2" id="KW-1185">Reference proteome</keyword>
<name>A0A1R3KPT2_9ROSI</name>
<protein>
    <submittedName>
        <fullName evidence="1">Uncharacterized protein</fullName>
    </submittedName>
</protein>